<dbReference type="InterPro" id="IPR000092">
    <property type="entry name" value="Polyprenyl_synt"/>
</dbReference>
<keyword evidence="3" id="KW-0808">Transferase</keyword>
<name>A0A6J6CWJ3_9ZZZZ</name>
<evidence type="ECO:0000256" key="3">
    <source>
        <dbReference type="ARBA" id="ARBA00022679"/>
    </source>
</evidence>
<evidence type="ECO:0000313" key="6">
    <source>
        <dbReference type="EMBL" id="CAB4554078.1"/>
    </source>
</evidence>
<reference evidence="6" key="1">
    <citation type="submission" date="2020-05" db="EMBL/GenBank/DDBJ databases">
        <authorList>
            <person name="Chiriac C."/>
            <person name="Salcher M."/>
            <person name="Ghai R."/>
            <person name="Kavagutti S V."/>
        </authorList>
    </citation>
    <scope>NUCLEOTIDE SEQUENCE</scope>
</reference>
<dbReference type="Gene3D" id="1.10.600.10">
    <property type="entry name" value="Farnesyl Diphosphate Synthase"/>
    <property type="match status" value="1"/>
</dbReference>
<dbReference type="PANTHER" id="PTHR12001">
    <property type="entry name" value="GERANYLGERANYL PYROPHOSPHATE SYNTHASE"/>
    <property type="match status" value="1"/>
</dbReference>
<dbReference type="GO" id="GO:0004659">
    <property type="term" value="F:prenyltransferase activity"/>
    <property type="evidence" value="ECO:0007669"/>
    <property type="project" value="InterPro"/>
</dbReference>
<protein>
    <submittedName>
        <fullName evidence="6">Unannotated protein</fullName>
    </submittedName>
</protein>
<dbReference type="PANTHER" id="PTHR12001:SF69">
    <property type="entry name" value="ALL TRANS-POLYPRENYL-DIPHOSPHATE SYNTHASE PDSS1"/>
    <property type="match status" value="1"/>
</dbReference>
<dbReference type="AlphaFoldDB" id="A0A6J6CWJ3"/>
<evidence type="ECO:0000256" key="2">
    <source>
        <dbReference type="ARBA" id="ARBA00006706"/>
    </source>
</evidence>
<evidence type="ECO:0000256" key="5">
    <source>
        <dbReference type="ARBA" id="ARBA00022842"/>
    </source>
</evidence>
<dbReference type="SUPFAM" id="SSF48576">
    <property type="entry name" value="Terpenoid synthases"/>
    <property type="match status" value="1"/>
</dbReference>
<keyword evidence="4" id="KW-0479">Metal-binding</keyword>
<dbReference type="GO" id="GO:0046872">
    <property type="term" value="F:metal ion binding"/>
    <property type="evidence" value="ECO:0007669"/>
    <property type="project" value="UniProtKB-KW"/>
</dbReference>
<gene>
    <name evidence="6" type="ORF">UFOPK1421_01479</name>
</gene>
<proteinExistence type="inferred from homology"/>
<dbReference type="GO" id="GO:0008299">
    <property type="term" value="P:isoprenoid biosynthetic process"/>
    <property type="evidence" value="ECO:0007669"/>
    <property type="project" value="InterPro"/>
</dbReference>
<evidence type="ECO:0000256" key="1">
    <source>
        <dbReference type="ARBA" id="ARBA00001946"/>
    </source>
</evidence>
<dbReference type="EMBL" id="CAEZSL010000215">
    <property type="protein sequence ID" value="CAB4554078.1"/>
    <property type="molecule type" value="Genomic_DNA"/>
</dbReference>
<dbReference type="InterPro" id="IPR008949">
    <property type="entry name" value="Isoprenoid_synthase_dom_sf"/>
</dbReference>
<evidence type="ECO:0000256" key="4">
    <source>
        <dbReference type="ARBA" id="ARBA00022723"/>
    </source>
</evidence>
<dbReference type="Pfam" id="PF00348">
    <property type="entry name" value="polyprenyl_synt"/>
    <property type="match status" value="1"/>
</dbReference>
<keyword evidence="5" id="KW-0460">Magnesium</keyword>
<organism evidence="6">
    <name type="scientific">freshwater metagenome</name>
    <dbReference type="NCBI Taxonomy" id="449393"/>
    <lineage>
        <taxon>unclassified sequences</taxon>
        <taxon>metagenomes</taxon>
        <taxon>ecological metagenomes</taxon>
    </lineage>
</organism>
<comment type="cofactor">
    <cofactor evidence="1">
        <name>Mg(2+)</name>
        <dbReference type="ChEBI" id="CHEBI:18420"/>
    </cofactor>
</comment>
<accession>A0A6J6CWJ3</accession>
<comment type="similarity">
    <text evidence="2">Belongs to the FPP/GGPP synthase family.</text>
</comment>
<sequence length="118" mass="12339">MVFQIVDDVLDLSATDAQLGKPSGHDMVEGVYTLPVLYTLANGGVPASELADVLGKPLNVAERDKALSIVRSNGGIEAAIELAEMYVEAAEEACQDLPNTAATVALRFAPNALLASVR</sequence>